<dbReference type="EMBL" id="VIIS01000288">
    <property type="protein sequence ID" value="KAF0310859.1"/>
    <property type="molecule type" value="Genomic_DNA"/>
</dbReference>
<dbReference type="InterPro" id="IPR028082">
    <property type="entry name" value="Peripla_BP_I"/>
</dbReference>
<evidence type="ECO:0000313" key="1">
    <source>
        <dbReference type="EMBL" id="KAF0310859.1"/>
    </source>
</evidence>
<gene>
    <name evidence="1" type="ORF">FJT64_018280</name>
</gene>
<dbReference type="Gene3D" id="3.40.50.2300">
    <property type="match status" value="1"/>
</dbReference>
<evidence type="ECO:0000313" key="2">
    <source>
        <dbReference type="Proteomes" id="UP000440578"/>
    </source>
</evidence>
<proteinExistence type="predicted"/>
<comment type="caution">
    <text evidence="1">The sequence shown here is derived from an EMBL/GenBank/DDBJ whole genome shotgun (WGS) entry which is preliminary data.</text>
</comment>
<sequence>MTTRTGFSFAGIATTISEILNKFNWRKVLLLFDRDAYESVAGHHTCYLAMSSLIGLLKTNNVSYGTFDLGQNRRFTLRDNLRSKIGLDYGDAE</sequence>
<organism evidence="1 2">
    <name type="scientific">Amphibalanus amphitrite</name>
    <name type="common">Striped barnacle</name>
    <name type="synonym">Balanus amphitrite</name>
    <dbReference type="NCBI Taxonomy" id="1232801"/>
    <lineage>
        <taxon>Eukaryota</taxon>
        <taxon>Metazoa</taxon>
        <taxon>Ecdysozoa</taxon>
        <taxon>Arthropoda</taxon>
        <taxon>Crustacea</taxon>
        <taxon>Multicrustacea</taxon>
        <taxon>Cirripedia</taxon>
        <taxon>Thoracica</taxon>
        <taxon>Thoracicalcarea</taxon>
        <taxon>Balanomorpha</taxon>
        <taxon>Balanoidea</taxon>
        <taxon>Balanidae</taxon>
        <taxon>Amphibalaninae</taxon>
        <taxon>Amphibalanus</taxon>
    </lineage>
</organism>
<dbReference type="Proteomes" id="UP000440578">
    <property type="component" value="Unassembled WGS sequence"/>
</dbReference>
<dbReference type="AlphaFoldDB" id="A0A6A4WZX9"/>
<accession>A0A6A4WZX9</accession>
<evidence type="ECO:0008006" key="3">
    <source>
        <dbReference type="Google" id="ProtNLM"/>
    </source>
</evidence>
<protein>
    <recommendedName>
        <fullName evidence="3">Receptor ligand binding region domain-containing protein</fullName>
    </recommendedName>
</protein>
<name>A0A6A4WZX9_AMPAM</name>
<keyword evidence="2" id="KW-1185">Reference proteome</keyword>
<dbReference type="SUPFAM" id="SSF53822">
    <property type="entry name" value="Periplasmic binding protein-like I"/>
    <property type="match status" value="1"/>
</dbReference>
<reference evidence="1 2" key="1">
    <citation type="submission" date="2019-07" db="EMBL/GenBank/DDBJ databases">
        <title>Draft genome assembly of a fouling barnacle, Amphibalanus amphitrite (Darwin, 1854): The first reference genome for Thecostraca.</title>
        <authorList>
            <person name="Kim W."/>
        </authorList>
    </citation>
    <scope>NUCLEOTIDE SEQUENCE [LARGE SCALE GENOMIC DNA]</scope>
    <source>
        <strain evidence="1">SNU_AA5</strain>
        <tissue evidence="1">Soma without cirri and trophi</tissue>
    </source>
</reference>
<dbReference type="OrthoDB" id="6370847at2759"/>